<keyword evidence="1" id="KW-1133">Transmembrane helix</keyword>
<evidence type="ECO:0000313" key="2">
    <source>
        <dbReference type="EMBL" id="MFC4335063.1"/>
    </source>
</evidence>
<feature type="transmembrane region" description="Helical" evidence="1">
    <location>
        <begin position="124"/>
        <end position="145"/>
    </location>
</feature>
<gene>
    <name evidence="2" type="ORF">ACFPET_07615</name>
</gene>
<evidence type="ECO:0008006" key="4">
    <source>
        <dbReference type="Google" id="ProtNLM"/>
    </source>
</evidence>
<dbReference type="EMBL" id="JBHSDK010000011">
    <property type="protein sequence ID" value="MFC4335063.1"/>
    <property type="molecule type" value="Genomic_DNA"/>
</dbReference>
<feature type="transmembrane region" description="Helical" evidence="1">
    <location>
        <begin position="178"/>
        <end position="194"/>
    </location>
</feature>
<accession>A0ABV8TXA3</accession>
<protein>
    <recommendedName>
        <fullName evidence="4">FtsX-like permease family protein</fullName>
    </recommendedName>
</protein>
<name>A0ABV8TXA3_9ACTN</name>
<feature type="transmembrane region" description="Helical" evidence="1">
    <location>
        <begin position="441"/>
        <end position="462"/>
    </location>
</feature>
<dbReference type="RefSeq" id="WP_380619386.1">
    <property type="nucleotide sequence ID" value="NZ_JBHSDK010000011.1"/>
</dbReference>
<reference evidence="3" key="1">
    <citation type="journal article" date="2019" name="Int. J. Syst. Evol. Microbiol.">
        <title>The Global Catalogue of Microorganisms (GCM) 10K type strain sequencing project: providing services to taxonomists for standard genome sequencing and annotation.</title>
        <authorList>
            <consortium name="The Broad Institute Genomics Platform"/>
            <consortium name="The Broad Institute Genome Sequencing Center for Infectious Disease"/>
            <person name="Wu L."/>
            <person name="Ma J."/>
        </authorList>
    </citation>
    <scope>NUCLEOTIDE SEQUENCE [LARGE SCALE GENOMIC DNA]</scope>
    <source>
        <strain evidence="3">IBRC-M 10908</strain>
    </source>
</reference>
<keyword evidence="1" id="KW-0812">Transmembrane</keyword>
<dbReference type="Proteomes" id="UP001595823">
    <property type="component" value="Unassembled WGS sequence"/>
</dbReference>
<evidence type="ECO:0000256" key="1">
    <source>
        <dbReference type="SAM" id="Phobius"/>
    </source>
</evidence>
<sequence length="510" mass="53351">MLIALGESWRPTVLGTLAAAGVLAVAAIGEVPLPITGFILTGADIRAALPLLAAALAGSLLLLMSLSLFLLNRRSSGRDPSSSAVKRGFLFHAASWAFPVFAVTVIVIPWNFQFRETWAILTTYIAQAGVLLTIAPAMSSLSAWIGRRMFARKQSDSPSAIVGGTRLSAYPKSASRQIAGIAGAFFVMFFALAYQDNFSDGNNLDRIESEHVGREAAMLRFDTTASAEDINDYLDALPSGAAFFGATTAMGMDARSDVFLTGTCETWEAVGTDCSAVTGKAEAVTGDSSGDVLPVDDDRVRWWVDSNYHGFGDDSLTLKVGDPAEAYVDDKGELDGGFAILAVSTDGDDLPLAAFKAQGTGFPTGVDVGFPAGASDPQTTPLGQQSLWLVLFGIVALVLLTMASAFASAGEFLRQARALAPIGVLTGGIATFRATSSITVLVPLFLGAVVGIGIGGTAGSVMLASGGTLFRAEVLVPTLSALLVSSLAMWWWSSSVAIREARRWRPGRGD</sequence>
<feature type="transmembrane region" description="Helical" evidence="1">
    <location>
        <begin position="474"/>
        <end position="492"/>
    </location>
</feature>
<organism evidence="2 3">
    <name type="scientific">Salininema proteolyticum</name>
    <dbReference type="NCBI Taxonomy" id="1607685"/>
    <lineage>
        <taxon>Bacteria</taxon>
        <taxon>Bacillati</taxon>
        <taxon>Actinomycetota</taxon>
        <taxon>Actinomycetes</taxon>
        <taxon>Glycomycetales</taxon>
        <taxon>Glycomycetaceae</taxon>
        <taxon>Salininema</taxon>
    </lineage>
</organism>
<feature type="transmembrane region" description="Helical" evidence="1">
    <location>
        <begin position="387"/>
        <end position="406"/>
    </location>
</feature>
<evidence type="ECO:0000313" key="3">
    <source>
        <dbReference type="Proteomes" id="UP001595823"/>
    </source>
</evidence>
<keyword evidence="1" id="KW-0472">Membrane</keyword>
<feature type="transmembrane region" description="Helical" evidence="1">
    <location>
        <begin position="47"/>
        <end position="69"/>
    </location>
</feature>
<feature type="transmembrane region" description="Helical" evidence="1">
    <location>
        <begin position="12"/>
        <end position="35"/>
    </location>
</feature>
<proteinExistence type="predicted"/>
<comment type="caution">
    <text evidence="2">The sequence shown here is derived from an EMBL/GenBank/DDBJ whole genome shotgun (WGS) entry which is preliminary data.</text>
</comment>
<feature type="transmembrane region" description="Helical" evidence="1">
    <location>
        <begin position="89"/>
        <end position="112"/>
    </location>
</feature>
<keyword evidence="3" id="KW-1185">Reference proteome</keyword>